<reference evidence="2 3" key="1">
    <citation type="submission" date="2019-02" db="EMBL/GenBank/DDBJ databases">
        <title>Genomic Encyclopedia of Type Strains, Phase IV (KMG-IV): sequencing the most valuable type-strain genomes for metagenomic binning, comparative biology and taxonomic classification.</title>
        <authorList>
            <person name="Goeker M."/>
        </authorList>
    </citation>
    <scope>NUCLEOTIDE SEQUENCE [LARGE SCALE GENOMIC DNA]</scope>
    <source>
        <strain evidence="2 3">DSM 21223</strain>
    </source>
</reference>
<protein>
    <submittedName>
        <fullName evidence="2">Anti-repressor protein</fullName>
    </submittedName>
</protein>
<dbReference type="RefSeq" id="WP_130458185.1">
    <property type="nucleotide sequence ID" value="NZ_SHKM01000001.1"/>
</dbReference>
<accession>A0ABY0IPC7</accession>
<proteinExistence type="predicted"/>
<sequence length="278" mass="31144">MSKSKRTGKSLAFTPNNCPKAELVTLGFTEEQAQRMMNTRRVLPIVENRKAPCMDARKLWERIGKPHGRFNMWVDHNIKPLLGNDNGFAEISAKVTKGGTGRPRTDYTLSRDIAAHLAMMANTPEGRDVRDYFLDMEDLALRLAKHLPVRVATLVSTDNELTHHCIKKAAEAAKQGNIRRDLTFVVANDWEKSIKSLVCEVLTGYPAGHWREALGGNRGIRDVLTTDDLVLYSRCYDVAASLFCAGYTDRKVLKDSLFPTFGHRINPADYGLLVRNAA</sequence>
<dbReference type="EMBL" id="SHKM01000001">
    <property type="protein sequence ID" value="RZT89424.1"/>
    <property type="molecule type" value="Genomic_DNA"/>
</dbReference>
<evidence type="ECO:0000313" key="3">
    <source>
        <dbReference type="Proteomes" id="UP000292136"/>
    </source>
</evidence>
<name>A0ABY0IPC7_9RHOO</name>
<feature type="domain" description="AntA/AntB antirepressor" evidence="1">
    <location>
        <begin position="55"/>
        <end position="123"/>
    </location>
</feature>
<dbReference type="InterPro" id="IPR013557">
    <property type="entry name" value="AntA/B_antirep"/>
</dbReference>
<gene>
    <name evidence="2" type="ORF">EV678_0209</name>
</gene>
<organism evidence="2 3">
    <name type="scientific">Azospira oryzae</name>
    <dbReference type="NCBI Taxonomy" id="146939"/>
    <lineage>
        <taxon>Bacteria</taxon>
        <taxon>Pseudomonadati</taxon>
        <taxon>Pseudomonadota</taxon>
        <taxon>Betaproteobacteria</taxon>
        <taxon>Rhodocyclales</taxon>
        <taxon>Rhodocyclaceae</taxon>
        <taxon>Azospira</taxon>
    </lineage>
</organism>
<evidence type="ECO:0000313" key="2">
    <source>
        <dbReference type="EMBL" id="RZT89424.1"/>
    </source>
</evidence>
<evidence type="ECO:0000259" key="1">
    <source>
        <dbReference type="Pfam" id="PF08346"/>
    </source>
</evidence>
<dbReference type="Proteomes" id="UP000292136">
    <property type="component" value="Unassembled WGS sequence"/>
</dbReference>
<comment type="caution">
    <text evidence="2">The sequence shown here is derived from an EMBL/GenBank/DDBJ whole genome shotgun (WGS) entry which is preliminary data.</text>
</comment>
<dbReference type="Pfam" id="PF08346">
    <property type="entry name" value="AntA"/>
    <property type="match status" value="1"/>
</dbReference>
<keyword evidence="3" id="KW-1185">Reference proteome</keyword>